<keyword evidence="2" id="KW-0732">Signal</keyword>
<feature type="region of interest" description="Disordered" evidence="1">
    <location>
        <begin position="173"/>
        <end position="202"/>
    </location>
</feature>
<comment type="caution">
    <text evidence="3">The sequence shown here is derived from an EMBL/GenBank/DDBJ whole genome shotgun (WGS) entry which is preliminary data.</text>
</comment>
<reference evidence="3" key="1">
    <citation type="submission" date="2019-11" db="EMBL/GenBank/DDBJ databases">
        <title>Bipolaris sorokiniana Genome sequencing.</title>
        <authorList>
            <person name="Wang H."/>
        </authorList>
    </citation>
    <scope>NUCLEOTIDE SEQUENCE</scope>
</reference>
<organism evidence="3 4">
    <name type="scientific">Cochliobolus sativus</name>
    <name type="common">Common root rot and spot blotch fungus</name>
    <name type="synonym">Bipolaris sorokiniana</name>
    <dbReference type="NCBI Taxonomy" id="45130"/>
    <lineage>
        <taxon>Eukaryota</taxon>
        <taxon>Fungi</taxon>
        <taxon>Dikarya</taxon>
        <taxon>Ascomycota</taxon>
        <taxon>Pezizomycotina</taxon>
        <taxon>Dothideomycetes</taxon>
        <taxon>Pleosporomycetidae</taxon>
        <taxon>Pleosporales</taxon>
        <taxon>Pleosporineae</taxon>
        <taxon>Pleosporaceae</taxon>
        <taxon>Bipolaris</taxon>
    </lineage>
</organism>
<dbReference type="EMBL" id="WNKQ01000003">
    <property type="protein sequence ID" value="KAF5852570.1"/>
    <property type="molecule type" value="Genomic_DNA"/>
</dbReference>
<accession>A0A8H6DZP5</accession>
<sequence length="217" mass="24433">MDIFFALLVFFSPLCLCLSPLQRSNWRPPVSYGHHPKQTTLGLGGMPRRTDPCGCSPELQLLRFAHCGLVHPLFAACFYLFFLFSSRLPPRLPNFFPNDVRPWLQIVYPYGQLQIRGGAHVERTITSSHSFPLQASLIESNPFHSFIQSLLQARLPQTRRHSGPANLSECTGFSSYPSSSSPSPASPVQPIPSSASKQSLLKERDIRYESFTLRDNR</sequence>
<dbReference type="Proteomes" id="UP000624244">
    <property type="component" value="Unassembled WGS sequence"/>
</dbReference>
<evidence type="ECO:0000256" key="1">
    <source>
        <dbReference type="SAM" id="MobiDB-lite"/>
    </source>
</evidence>
<evidence type="ECO:0000313" key="4">
    <source>
        <dbReference type="Proteomes" id="UP000624244"/>
    </source>
</evidence>
<gene>
    <name evidence="3" type="ORF">GGP41_007980</name>
</gene>
<feature type="signal peptide" evidence="2">
    <location>
        <begin position="1"/>
        <end position="17"/>
    </location>
</feature>
<evidence type="ECO:0000256" key="2">
    <source>
        <dbReference type="SAM" id="SignalP"/>
    </source>
</evidence>
<proteinExistence type="predicted"/>
<protein>
    <submittedName>
        <fullName evidence="3">Uncharacterized protein</fullName>
    </submittedName>
</protein>
<feature type="chain" id="PRO_5034551017" evidence="2">
    <location>
        <begin position="18"/>
        <end position="217"/>
    </location>
</feature>
<name>A0A8H6DZP5_COCSA</name>
<dbReference type="AlphaFoldDB" id="A0A8H6DZP5"/>
<evidence type="ECO:0000313" key="3">
    <source>
        <dbReference type="EMBL" id="KAF5852570.1"/>
    </source>
</evidence>
<feature type="compositionally biased region" description="Low complexity" evidence="1">
    <location>
        <begin position="174"/>
        <end position="183"/>
    </location>
</feature>